<name>A0A518K5Q8_9BACT</name>
<dbReference type="SMART" id="SM00065">
    <property type="entry name" value="GAF"/>
    <property type="match status" value="1"/>
</dbReference>
<feature type="domain" description="Response regulatory" evidence="6">
    <location>
        <begin position="492"/>
        <end position="615"/>
    </location>
</feature>
<dbReference type="GO" id="GO:0000160">
    <property type="term" value="P:phosphorelay signal transduction system"/>
    <property type="evidence" value="ECO:0007669"/>
    <property type="project" value="InterPro"/>
</dbReference>
<dbReference type="Gene3D" id="3.40.50.2300">
    <property type="match status" value="1"/>
</dbReference>
<dbReference type="Proteomes" id="UP000316426">
    <property type="component" value="Chromosome"/>
</dbReference>
<evidence type="ECO:0000256" key="1">
    <source>
        <dbReference type="ARBA" id="ARBA00022553"/>
    </source>
</evidence>
<dbReference type="SUPFAM" id="SSF55785">
    <property type="entry name" value="PYP-like sensor domain (PAS domain)"/>
    <property type="match status" value="1"/>
</dbReference>
<feature type="modified residue" description="4-aspartylphosphate" evidence="4">
    <location>
        <position position="548"/>
    </location>
</feature>
<dbReference type="SMART" id="SM00448">
    <property type="entry name" value="REC"/>
    <property type="match status" value="1"/>
</dbReference>
<dbReference type="PANTHER" id="PTHR44591:SF3">
    <property type="entry name" value="RESPONSE REGULATORY DOMAIN-CONTAINING PROTEIN"/>
    <property type="match status" value="1"/>
</dbReference>
<dbReference type="Pfam" id="PF08448">
    <property type="entry name" value="PAS_4"/>
    <property type="match status" value="1"/>
</dbReference>
<keyword evidence="1 4" id="KW-0597">Phosphoprotein</keyword>
<dbReference type="InterPro" id="IPR050595">
    <property type="entry name" value="Bact_response_regulator"/>
</dbReference>
<evidence type="ECO:0000259" key="6">
    <source>
        <dbReference type="PROSITE" id="PS50110"/>
    </source>
</evidence>
<protein>
    <submittedName>
        <fullName evidence="7">Transcriptional regulatory protein ZraR</fullName>
    </submittedName>
</protein>
<dbReference type="RefSeq" id="WP_231933169.1">
    <property type="nucleotide sequence ID" value="NZ_CP036349.1"/>
</dbReference>
<gene>
    <name evidence="7" type="primary">zraR_2</name>
    <name evidence="7" type="ORF">Spa11_13200</name>
</gene>
<keyword evidence="2" id="KW-0808">Transferase</keyword>
<dbReference type="Pfam" id="PF00072">
    <property type="entry name" value="Response_reg"/>
    <property type="match status" value="1"/>
</dbReference>
<dbReference type="AlphaFoldDB" id="A0A518K5Q8"/>
<dbReference type="EMBL" id="CP036349">
    <property type="protein sequence ID" value="QDV73128.1"/>
    <property type="molecule type" value="Genomic_DNA"/>
</dbReference>
<organism evidence="7 8">
    <name type="scientific">Botrimarina mediterranea</name>
    <dbReference type="NCBI Taxonomy" id="2528022"/>
    <lineage>
        <taxon>Bacteria</taxon>
        <taxon>Pseudomonadati</taxon>
        <taxon>Planctomycetota</taxon>
        <taxon>Planctomycetia</taxon>
        <taxon>Pirellulales</taxon>
        <taxon>Lacipirellulaceae</taxon>
        <taxon>Botrimarina</taxon>
    </lineage>
</organism>
<dbReference type="SUPFAM" id="SSF52172">
    <property type="entry name" value="CheY-like"/>
    <property type="match status" value="1"/>
</dbReference>
<sequence>MSNPGTTTRAESQALGCGSTETLQDAPTGAGTESAPKSDSATKAEPTSSADALHKILCLCDERNTSAALAEQLGPGFDVTPVRSLARAASRLATGEYDGIYADAEGFRRDSHVTQLIHNIQILRGMPDGVVLLDRDNRIVWGNGRLSEWMRRDEVIGESFYPVLGAPEILGPELTPFDTAFSGGRQVSSMLRCDDGRFFRVNAAPVEHFKGDAPDYLIVTIRDVTAEQLEKQKLAAIHQAGIELADLTPEEVAEMEYDERIELLKSNILHCTQDVLQYDVVEVRTLDEETSELLPLLAFGIKPEAEQRPLRSEPTGNGVTGFVAATGKSYLCEDTGEDPLYIEGAQGARSSLTVPLLLHDRVIGTFNVESPEPGAFTESDRQFLEIFARDVAAALNTMELLAAEKATAAFASVEAIHSAVAMPVDDILNDAVNVMERYIGHDPDVVERLQKILRNARDIKQVIQEVGRSMAPAEARPASVRVEERPLLEGARVLVADADETVRSAAHDLLERYGCVVETAHSGREAMWMARHACKETGCKLYDAILSDIRLPDCSGYEFLMQLKELQETPPLILMTGFGYDPGHVIVKARQAGLKAVLFKPFRLDQLLETVERAISDQRAGANQQPGGVSAPTA</sequence>
<feature type="region of interest" description="Disordered" evidence="5">
    <location>
        <begin position="1"/>
        <end position="48"/>
    </location>
</feature>
<dbReference type="InterPro" id="IPR011006">
    <property type="entry name" value="CheY-like_superfamily"/>
</dbReference>
<dbReference type="Gene3D" id="3.30.450.40">
    <property type="match status" value="1"/>
</dbReference>
<keyword evidence="3" id="KW-0418">Kinase</keyword>
<evidence type="ECO:0000313" key="8">
    <source>
        <dbReference type="Proteomes" id="UP000316426"/>
    </source>
</evidence>
<keyword evidence="8" id="KW-1185">Reference proteome</keyword>
<dbReference type="InterPro" id="IPR003018">
    <property type="entry name" value="GAF"/>
</dbReference>
<evidence type="ECO:0000256" key="2">
    <source>
        <dbReference type="ARBA" id="ARBA00022679"/>
    </source>
</evidence>
<feature type="compositionally biased region" description="Polar residues" evidence="5">
    <location>
        <begin position="1"/>
        <end position="11"/>
    </location>
</feature>
<evidence type="ECO:0000256" key="3">
    <source>
        <dbReference type="ARBA" id="ARBA00022777"/>
    </source>
</evidence>
<dbReference type="KEGG" id="bmei:Spa11_13200"/>
<evidence type="ECO:0000256" key="4">
    <source>
        <dbReference type="PROSITE-ProRule" id="PRU00169"/>
    </source>
</evidence>
<reference evidence="7 8" key="1">
    <citation type="submission" date="2019-02" db="EMBL/GenBank/DDBJ databases">
        <title>Deep-cultivation of Planctomycetes and their phenomic and genomic characterization uncovers novel biology.</title>
        <authorList>
            <person name="Wiegand S."/>
            <person name="Jogler M."/>
            <person name="Boedeker C."/>
            <person name="Pinto D."/>
            <person name="Vollmers J."/>
            <person name="Rivas-Marin E."/>
            <person name="Kohn T."/>
            <person name="Peeters S.H."/>
            <person name="Heuer A."/>
            <person name="Rast P."/>
            <person name="Oberbeckmann S."/>
            <person name="Bunk B."/>
            <person name="Jeske O."/>
            <person name="Meyerdierks A."/>
            <person name="Storesund J.E."/>
            <person name="Kallscheuer N."/>
            <person name="Luecker S."/>
            <person name="Lage O.M."/>
            <person name="Pohl T."/>
            <person name="Merkel B.J."/>
            <person name="Hornburger P."/>
            <person name="Mueller R.-W."/>
            <person name="Bruemmer F."/>
            <person name="Labrenz M."/>
            <person name="Spormann A.M."/>
            <person name="Op den Camp H."/>
            <person name="Overmann J."/>
            <person name="Amann R."/>
            <person name="Jetten M.S.M."/>
            <person name="Mascher T."/>
            <person name="Medema M.H."/>
            <person name="Devos D.P."/>
            <person name="Kaster A.-K."/>
            <person name="Ovreas L."/>
            <person name="Rohde M."/>
            <person name="Galperin M.Y."/>
            <person name="Jogler C."/>
        </authorList>
    </citation>
    <scope>NUCLEOTIDE SEQUENCE [LARGE SCALE GENOMIC DNA]</scope>
    <source>
        <strain evidence="7 8">Spa11</strain>
    </source>
</reference>
<dbReference type="InterPro" id="IPR001789">
    <property type="entry name" value="Sig_transdc_resp-reg_receiver"/>
</dbReference>
<dbReference type="Pfam" id="PF13185">
    <property type="entry name" value="GAF_2"/>
    <property type="match status" value="1"/>
</dbReference>
<feature type="compositionally biased region" description="Polar residues" evidence="5">
    <location>
        <begin position="35"/>
        <end position="48"/>
    </location>
</feature>
<dbReference type="SUPFAM" id="SSF55781">
    <property type="entry name" value="GAF domain-like"/>
    <property type="match status" value="1"/>
</dbReference>
<dbReference type="InterPro" id="IPR035965">
    <property type="entry name" value="PAS-like_dom_sf"/>
</dbReference>
<evidence type="ECO:0000256" key="5">
    <source>
        <dbReference type="SAM" id="MobiDB-lite"/>
    </source>
</evidence>
<dbReference type="PROSITE" id="PS50110">
    <property type="entry name" value="RESPONSE_REGULATORY"/>
    <property type="match status" value="1"/>
</dbReference>
<dbReference type="GO" id="GO:0016301">
    <property type="term" value="F:kinase activity"/>
    <property type="evidence" value="ECO:0007669"/>
    <property type="project" value="UniProtKB-KW"/>
</dbReference>
<accession>A0A518K5Q8</accession>
<evidence type="ECO:0000313" key="7">
    <source>
        <dbReference type="EMBL" id="QDV73128.1"/>
    </source>
</evidence>
<dbReference type="Gene3D" id="3.30.450.20">
    <property type="entry name" value="PAS domain"/>
    <property type="match status" value="1"/>
</dbReference>
<dbReference type="CDD" id="cd17546">
    <property type="entry name" value="REC_hyHK_CKI1_RcsC-like"/>
    <property type="match status" value="1"/>
</dbReference>
<dbReference type="InterPro" id="IPR029016">
    <property type="entry name" value="GAF-like_dom_sf"/>
</dbReference>
<dbReference type="PANTHER" id="PTHR44591">
    <property type="entry name" value="STRESS RESPONSE REGULATOR PROTEIN 1"/>
    <property type="match status" value="1"/>
</dbReference>
<proteinExistence type="predicted"/>
<dbReference type="InterPro" id="IPR013656">
    <property type="entry name" value="PAS_4"/>
</dbReference>